<gene>
    <name evidence="2" type="ORF">E2562_023110</name>
</gene>
<feature type="domain" description="AB hydrolase-1" evidence="1">
    <location>
        <begin position="12"/>
        <end position="241"/>
    </location>
</feature>
<dbReference type="OrthoDB" id="408373at2759"/>
<dbReference type="InterPro" id="IPR000073">
    <property type="entry name" value="AB_hydrolase_1"/>
</dbReference>
<accession>A0A6G1E0I3</accession>
<keyword evidence="3" id="KW-1185">Reference proteome</keyword>
<dbReference type="GO" id="GO:0080031">
    <property type="term" value="F:methyl salicylate esterase activity"/>
    <property type="evidence" value="ECO:0007669"/>
    <property type="project" value="TreeGrafter"/>
</dbReference>
<comment type="caution">
    <text evidence="2">The sequence shown here is derived from an EMBL/GenBank/DDBJ whole genome shotgun (WGS) entry which is preliminary data.</text>
</comment>
<dbReference type="SUPFAM" id="SSF53474">
    <property type="entry name" value="alpha/beta-Hydrolases"/>
    <property type="match status" value="1"/>
</dbReference>
<dbReference type="Gene3D" id="3.40.50.1820">
    <property type="entry name" value="alpha/beta hydrolase"/>
    <property type="match status" value="1"/>
</dbReference>
<protein>
    <recommendedName>
        <fullName evidence="1">AB hydrolase-1 domain-containing protein</fullName>
    </recommendedName>
</protein>
<dbReference type="PANTHER" id="PTHR10992">
    <property type="entry name" value="METHYLESTERASE FAMILY MEMBER"/>
    <property type="match status" value="1"/>
</dbReference>
<dbReference type="InterPro" id="IPR029058">
    <property type="entry name" value="AB_hydrolase_fold"/>
</dbReference>
<evidence type="ECO:0000313" key="2">
    <source>
        <dbReference type="EMBL" id="KAF0918171.1"/>
    </source>
</evidence>
<reference evidence="2 3" key="1">
    <citation type="submission" date="2019-11" db="EMBL/GenBank/DDBJ databases">
        <title>Whole genome sequence of Oryza granulata.</title>
        <authorList>
            <person name="Li W."/>
        </authorList>
    </citation>
    <scope>NUCLEOTIDE SEQUENCE [LARGE SCALE GENOMIC DNA]</scope>
    <source>
        <strain evidence="3">cv. Menghai</strain>
        <tissue evidence="2">Leaf</tissue>
    </source>
</reference>
<dbReference type="PANTHER" id="PTHR10992:SF1075">
    <property type="entry name" value="OS01G0557100 PROTEIN"/>
    <property type="match status" value="1"/>
</dbReference>
<dbReference type="EMBL" id="SPHZ02000005">
    <property type="protein sequence ID" value="KAF0918171.1"/>
    <property type="molecule type" value="Genomic_DNA"/>
</dbReference>
<dbReference type="InterPro" id="IPR045889">
    <property type="entry name" value="MES/HNL"/>
</dbReference>
<evidence type="ECO:0000259" key="1">
    <source>
        <dbReference type="Pfam" id="PF12697"/>
    </source>
</evidence>
<dbReference type="GO" id="GO:0009694">
    <property type="term" value="P:jasmonic acid metabolic process"/>
    <property type="evidence" value="ECO:0007669"/>
    <property type="project" value="TreeGrafter"/>
</dbReference>
<dbReference type="Pfam" id="PF12697">
    <property type="entry name" value="Abhydrolase_6"/>
    <property type="match status" value="1"/>
</dbReference>
<name>A0A6G1E0I3_9ORYZ</name>
<sequence>MVPPAAGAAKRIILAHGACHGGWCWYKVAAQLRAAGHRVDAPDLGARRLGDAPAFADHARPLLDAVRALPDGERAVLVGHSFGGISVALAAETYPEKVAAAVFVAAFLPDCANPPSHPIDKHQESDWMDTVIDPSHAPPSILFGPEILKKKFYQLSSPQDYTLGMSLVRVSSLYVDDLRQQPAFREDRYGAVRKVYVVVKHDLAIVEEHQRWMIANAEVAEVKVMDAGDHMAMLSAPVELAGHLADVANRYT</sequence>
<dbReference type="GO" id="GO:0009696">
    <property type="term" value="P:salicylic acid metabolic process"/>
    <property type="evidence" value="ECO:0007669"/>
    <property type="project" value="TreeGrafter"/>
</dbReference>
<organism evidence="2 3">
    <name type="scientific">Oryza meyeriana var. granulata</name>
    <dbReference type="NCBI Taxonomy" id="110450"/>
    <lineage>
        <taxon>Eukaryota</taxon>
        <taxon>Viridiplantae</taxon>
        <taxon>Streptophyta</taxon>
        <taxon>Embryophyta</taxon>
        <taxon>Tracheophyta</taxon>
        <taxon>Spermatophyta</taxon>
        <taxon>Magnoliopsida</taxon>
        <taxon>Liliopsida</taxon>
        <taxon>Poales</taxon>
        <taxon>Poaceae</taxon>
        <taxon>BOP clade</taxon>
        <taxon>Oryzoideae</taxon>
        <taxon>Oryzeae</taxon>
        <taxon>Oryzinae</taxon>
        <taxon>Oryza</taxon>
        <taxon>Oryza meyeriana</taxon>
    </lineage>
</organism>
<dbReference type="AlphaFoldDB" id="A0A6G1E0I3"/>
<dbReference type="GO" id="GO:0080030">
    <property type="term" value="F:methyl indole-3-acetate esterase activity"/>
    <property type="evidence" value="ECO:0007669"/>
    <property type="project" value="TreeGrafter"/>
</dbReference>
<proteinExistence type="predicted"/>
<evidence type="ECO:0000313" key="3">
    <source>
        <dbReference type="Proteomes" id="UP000479710"/>
    </source>
</evidence>
<dbReference type="FunFam" id="3.40.50.1820:FF:000051">
    <property type="entry name" value="(S)-hydroxynitrile lyase"/>
    <property type="match status" value="1"/>
</dbReference>
<dbReference type="Proteomes" id="UP000479710">
    <property type="component" value="Unassembled WGS sequence"/>
</dbReference>
<dbReference type="GO" id="GO:0080032">
    <property type="term" value="F:methyl jasmonate esterase activity"/>
    <property type="evidence" value="ECO:0007669"/>
    <property type="project" value="TreeGrafter"/>
</dbReference>